<protein>
    <submittedName>
        <fullName evidence="1">Uncharacterized protein</fullName>
    </submittedName>
</protein>
<reference evidence="1 2" key="1">
    <citation type="journal article" date="2019" name="Nat. Ecol. Evol.">
        <title>Megaphylogeny resolves global patterns of mushroom evolution.</title>
        <authorList>
            <person name="Varga T."/>
            <person name="Krizsan K."/>
            <person name="Foldi C."/>
            <person name="Dima B."/>
            <person name="Sanchez-Garcia M."/>
            <person name="Sanchez-Ramirez S."/>
            <person name="Szollosi G.J."/>
            <person name="Szarkandi J.G."/>
            <person name="Papp V."/>
            <person name="Albert L."/>
            <person name="Andreopoulos W."/>
            <person name="Angelini C."/>
            <person name="Antonin V."/>
            <person name="Barry K.W."/>
            <person name="Bougher N.L."/>
            <person name="Buchanan P."/>
            <person name="Buyck B."/>
            <person name="Bense V."/>
            <person name="Catcheside P."/>
            <person name="Chovatia M."/>
            <person name="Cooper J."/>
            <person name="Damon W."/>
            <person name="Desjardin D."/>
            <person name="Finy P."/>
            <person name="Geml J."/>
            <person name="Haridas S."/>
            <person name="Hughes K."/>
            <person name="Justo A."/>
            <person name="Karasinski D."/>
            <person name="Kautmanova I."/>
            <person name="Kiss B."/>
            <person name="Kocsube S."/>
            <person name="Kotiranta H."/>
            <person name="LaButti K.M."/>
            <person name="Lechner B.E."/>
            <person name="Liimatainen K."/>
            <person name="Lipzen A."/>
            <person name="Lukacs Z."/>
            <person name="Mihaltcheva S."/>
            <person name="Morgado L.N."/>
            <person name="Niskanen T."/>
            <person name="Noordeloos M.E."/>
            <person name="Ohm R.A."/>
            <person name="Ortiz-Santana B."/>
            <person name="Ovrebo C."/>
            <person name="Racz N."/>
            <person name="Riley R."/>
            <person name="Savchenko A."/>
            <person name="Shiryaev A."/>
            <person name="Soop K."/>
            <person name="Spirin V."/>
            <person name="Szebenyi C."/>
            <person name="Tomsovsky M."/>
            <person name="Tulloss R.E."/>
            <person name="Uehling J."/>
            <person name="Grigoriev I.V."/>
            <person name="Vagvolgyi C."/>
            <person name="Papp T."/>
            <person name="Martin F.M."/>
            <person name="Miettinen O."/>
            <person name="Hibbett D.S."/>
            <person name="Nagy L.G."/>
        </authorList>
    </citation>
    <scope>NUCLEOTIDE SEQUENCE [LARGE SCALE GENOMIC DNA]</scope>
    <source>
        <strain evidence="1 2">NL-1719</strain>
    </source>
</reference>
<dbReference type="EMBL" id="ML208284">
    <property type="protein sequence ID" value="TFK72521.1"/>
    <property type="molecule type" value="Genomic_DNA"/>
</dbReference>
<dbReference type="Proteomes" id="UP000308600">
    <property type="component" value="Unassembled WGS sequence"/>
</dbReference>
<organism evidence="1 2">
    <name type="scientific">Pluteus cervinus</name>
    <dbReference type="NCBI Taxonomy" id="181527"/>
    <lineage>
        <taxon>Eukaryota</taxon>
        <taxon>Fungi</taxon>
        <taxon>Dikarya</taxon>
        <taxon>Basidiomycota</taxon>
        <taxon>Agaricomycotina</taxon>
        <taxon>Agaricomycetes</taxon>
        <taxon>Agaricomycetidae</taxon>
        <taxon>Agaricales</taxon>
        <taxon>Pluteineae</taxon>
        <taxon>Pluteaceae</taxon>
        <taxon>Pluteus</taxon>
    </lineage>
</organism>
<accession>A0ACD3B3R3</accession>
<evidence type="ECO:0000313" key="2">
    <source>
        <dbReference type="Proteomes" id="UP000308600"/>
    </source>
</evidence>
<gene>
    <name evidence="1" type="ORF">BDN72DRAFT_869441</name>
</gene>
<proteinExistence type="predicted"/>
<keyword evidence="2" id="KW-1185">Reference proteome</keyword>
<name>A0ACD3B3R3_9AGAR</name>
<evidence type="ECO:0000313" key="1">
    <source>
        <dbReference type="EMBL" id="TFK72521.1"/>
    </source>
</evidence>
<sequence>MARPIVLYDQTNTRNIRTRSVINPTYKKAVVPPTTAPAAPPSTPKSLQPYEKFLVLDVEATCHRGTSFDFPNEIIEFPVSLLQWKDRTENCHASQLEVVGEFRSFVRPTWKPTLSQFCKDLTGITQEQVDIAPTFPEVLARFHKFLVKHGLVDEQTGERRVRFCWCSDGPFDVRDFVVKQCFISNIPIPHWLRGDILDVRLAVNYWLGVQALQRPESGPRDFPRRRSLNIPSQLEVLGLPVFEGRQHCGIDDTRNLAKIVTELARRGVCLLPNTAIEPYRRWQWMGKRGQILEEYCNPQVFR</sequence>